<evidence type="ECO:0000313" key="1">
    <source>
        <dbReference type="EMBL" id="EAX93495.1"/>
    </source>
</evidence>
<dbReference type="VEuPathDB" id="TrichDB:TVAGG3_0386070"/>
<dbReference type="InterPro" id="IPR016024">
    <property type="entry name" value="ARM-type_fold"/>
</dbReference>
<gene>
    <name evidence="1" type="ORF">TVAG_407960</name>
</gene>
<keyword evidence="2" id="KW-1185">Reference proteome</keyword>
<evidence type="ECO:0000313" key="2">
    <source>
        <dbReference type="Proteomes" id="UP000001542"/>
    </source>
</evidence>
<accession>A2FNM7</accession>
<reference evidence="1" key="2">
    <citation type="journal article" date="2007" name="Science">
        <title>Draft genome sequence of the sexually transmitted pathogen Trichomonas vaginalis.</title>
        <authorList>
            <person name="Carlton J.M."/>
            <person name="Hirt R.P."/>
            <person name="Silva J.C."/>
            <person name="Delcher A.L."/>
            <person name="Schatz M."/>
            <person name="Zhao Q."/>
            <person name="Wortman J.R."/>
            <person name="Bidwell S.L."/>
            <person name="Alsmark U.C.M."/>
            <person name="Besteiro S."/>
            <person name="Sicheritz-Ponten T."/>
            <person name="Noel C.J."/>
            <person name="Dacks J.B."/>
            <person name="Foster P.G."/>
            <person name="Simillion C."/>
            <person name="Van de Peer Y."/>
            <person name="Miranda-Saavedra D."/>
            <person name="Barton G.J."/>
            <person name="Westrop G.D."/>
            <person name="Mueller S."/>
            <person name="Dessi D."/>
            <person name="Fiori P.L."/>
            <person name="Ren Q."/>
            <person name="Paulsen I."/>
            <person name="Zhang H."/>
            <person name="Bastida-Corcuera F.D."/>
            <person name="Simoes-Barbosa A."/>
            <person name="Brown M.T."/>
            <person name="Hayes R.D."/>
            <person name="Mukherjee M."/>
            <person name="Okumura C.Y."/>
            <person name="Schneider R."/>
            <person name="Smith A.J."/>
            <person name="Vanacova S."/>
            <person name="Villalvazo M."/>
            <person name="Haas B.J."/>
            <person name="Pertea M."/>
            <person name="Feldblyum T.V."/>
            <person name="Utterback T.R."/>
            <person name="Shu C.L."/>
            <person name="Osoegawa K."/>
            <person name="de Jong P.J."/>
            <person name="Hrdy I."/>
            <person name="Horvathova L."/>
            <person name="Zubacova Z."/>
            <person name="Dolezal P."/>
            <person name="Malik S.B."/>
            <person name="Logsdon J.M. Jr."/>
            <person name="Henze K."/>
            <person name="Gupta A."/>
            <person name="Wang C.C."/>
            <person name="Dunne R.L."/>
            <person name="Upcroft J.A."/>
            <person name="Upcroft P."/>
            <person name="White O."/>
            <person name="Salzberg S.L."/>
            <person name="Tang P."/>
            <person name="Chiu C.-H."/>
            <person name="Lee Y.-S."/>
            <person name="Embley T.M."/>
            <person name="Coombs G.H."/>
            <person name="Mottram J.C."/>
            <person name="Tachezy J."/>
            <person name="Fraser-Liggett C.M."/>
            <person name="Johnson P.J."/>
        </authorList>
    </citation>
    <scope>NUCLEOTIDE SEQUENCE [LARGE SCALE GENOMIC DNA]</scope>
    <source>
        <strain evidence="1">G3</strain>
    </source>
</reference>
<dbReference type="Proteomes" id="UP000001542">
    <property type="component" value="Unassembled WGS sequence"/>
</dbReference>
<dbReference type="RefSeq" id="XP_001306425.1">
    <property type="nucleotide sequence ID" value="XM_001306424.1"/>
</dbReference>
<proteinExistence type="predicted"/>
<dbReference type="InterPro" id="IPR011989">
    <property type="entry name" value="ARM-like"/>
</dbReference>
<protein>
    <recommendedName>
        <fullName evidence="3">Importin N-terminal domain-containing protein</fullName>
    </recommendedName>
</protein>
<dbReference type="SMR" id="A2FNM7"/>
<reference evidence="1" key="1">
    <citation type="submission" date="2006-10" db="EMBL/GenBank/DDBJ databases">
        <authorList>
            <person name="Amadeo P."/>
            <person name="Zhao Q."/>
            <person name="Wortman J."/>
            <person name="Fraser-Liggett C."/>
            <person name="Carlton J."/>
        </authorList>
    </citation>
    <scope>NUCLEOTIDE SEQUENCE</scope>
    <source>
        <strain evidence="1">G3</strain>
    </source>
</reference>
<dbReference type="Gene3D" id="1.25.10.10">
    <property type="entry name" value="Leucine-rich Repeat Variant"/>
    <property type="match status" value="1"/>
</dbReference>
<dbReference type="EMBL" id="DS113909">
    <property type="protein sequence ID" value="EAX93495.1"/>
    <property type="molecule type" value="Genomic_DNA"/>
</dbReference>
<dbReference type="GO" id="GO:0008139">
    <property type="term" value="F:nuclear localization sequence binding"/>
    <property type="evidence" value="ECO:0000318"/>
    <property type="project" value="GO_Central"/>
</dbReference>
<dbReference type="GO" id="GO:0005737">
    <property type="term" value="C:cytoplasm"/>
    <property type="evidence" value="ECO:0000318"/>
    <property type="project" value="GO_Central"/>
</dbReference>
<dbReference type="InParanoid" id="A2FNM7"/>
<dbReference type="GO" id="GO:0005634">
    <property type="term" value="C:nucleus"/>
    <property type="evidence" value="ECO:0000318"/>
    <property type="project" value="GO_Central"/>
</dbReference>
<dbReference type="AlphaFoldDB" id="A2FNM7"/>
<dbReference type="KEGG" id="tva:4751213"/>
<organism evidence="1 2">
    <name type="scientific">Trichomonas vaginalis (strain ATCC PRA-98 / G3)</name>
    <dbReference type="NCBI Taxonomy" id="412133"/>
    <lineage>
        <taxon>Eukaryota</taxon>
        <taxon>Metamonada</taxon>
        <taxon>Parabasalia</taxon>
        <taxon>Trichomonadida</taxon>
        <taxon>Trichomonadidae</taxon>
        <taxon>Trichomonas</taxon>
    </lineage>
</organism>
<evidence type="ECO:0008006" key="3">
    <source>
        <dbReference type="Google" id="ProtNLM"/>
    </source>
</evidence>
<dbReference type="GO" id="GO:0006606">
    <property type="term" value="P:protein import into nucleus"/>
    <property type="evidence" value="ECO:0000318"/>
    <property type="project" value="GO_Central"/>
</dbReference>
<sequence>MSLSEFFQRQAAASSLALFDEKCIDDNNNNVFFPEFTLKSDTTMQEDEDFEHFLHLLVQSYSGTTEKINNANVELDDLYSENTSYCLFLASRAILQNGNNENISVVSLSFIKSATSPRRRFGILNIKSIWESEDFTPIRESIKQAIILSINSSSILVRNMGSVVLAQVLRIEGDKWYDIFNTILNVATDERGETGRLCVITILQEILNLDLKINFTQFQQFFSLVSYSLHEDSEAAIPGMKVLCSLIKQFPNYFIIAEPDTLEVSNMEKLDEVFLIIAHFIESPESDIVLHASLIMTEIMKTCYPFHQFFMQDKILELINTLLSKEDPSMAVYGAYSLMLFKLEAPTKIVQQTLSNYVQFVPVLLYSLKREPEEPENLSKKDRIHAVITIALQAFWEADSSEMLPYIVEFFHENVNDSSNLTEKYAGYLSVVATCSSRDPSPLENSESYQSFILEVIESINIVGHEGELLLVYTMLGLIPLVIPKITTQIAQDGIFFMIYNLCINALQLRDSRISIKVFDILSTVIQYVPQSYILQWWNNFYDIILPAMDQQFGYDSTTMPFVAMEYLVDASSEAQNEKLAELAAHSFEVISEFMQNTVDRPDGMQNKAIGYLRVLKKIVDQCPIENLIENVKSIVLMLLKASRNNDLQSDAFPALESCLKKIDTNIMMEFMDPIIVLLKEFLRSMNPTEIKLAAHMYGVFFECFKTDALDYLGEDFNMMLQQVENFGEDPFELAPAFLRTIGTVLSSLQRTTPIEIIENFFHVMEELFSIYVNKNSKVEVEYACNLYNGLVAGIKGVAQAVSDDIIQDLGFRKSLKTLIDKIINAIINFRDKNVSEELILQFVAENDGLIYILLSDRLKSKMTTFLHSCGLKFIEYADEKFDDFNHPEMKEQIRKARTLINSH</sequence>
<dbReference type="VEuPathDB" id="TrichDB:TVAG_407960"/>
<name>A2FNM7_TRIV3</name>
<dbReference type="SUPFAM" id="SSF48371">
    <property type="entry name" value="ARM repeat"/>
    <property type="match status" value="1"/>
</dbReference>
<dbReference type="GO" id="GO:0061608">
    <property type="term" value="F:nuclear import signal receptor activity"/>
    <property type="evidence" value="ECO:0000318"/>
    <property type="project" value="GO_Central"/>
</dbReference>